<proteinExistence type="predicted"/>
<sequence>MDDSGLKIRSFTHRLNVIDPTARTSLANGSTVNLEQISTHKVQVCIENYKQIVGFPLPADSANAKLRVDRKSMYIEIYHTCLAIRRC</sequence>
<name>A0A0C9W7F4_9AGAM</name>
<reference evidence="1 2" key="1">
    <citation type="submission" date="2014-04" db="EMBL/GenBank/DDBJ databases">
        <title>Evolutionary Origins and Diversification of the Mycorrhizal Mutualists.</title>
        <authorList>
            <consortium name="DOE Joint Genome Institute"/>
            <consortium name="Mycorrhizal Genomics Consortium"/>
            <person name="Kohler A."/>
            <person name="Kuo A."/>
            <person name="Nagy L.G."/>
            <person name="Floudas D."/>
            <person name="Copeland A."/>
            <person name="Barry K.W."/>
            <person name="Cichocki N."/>
            <person name="Veneault-Fourrey C."/>
            <person name="LaButti K."/>
            <person name="Lindquist E.A."/>
            <person name="Lipzen A."/>
            <person name="Lundell T."/>
            <person name="Morin E."/>
            <person name="Murat C."/>
            <person name="Riley R."/>
            <person name="Ohm R."/>
            <person name="Sun H."/>
            <person name="Tunlid A."/>
            <person name="Henrissat B."/>
            <person name="Grigoriev I.V."/>
            <person name="Hibbett D.S."/>
            <person name="Martin F."/>
        </authorList>
    </citation>
    <scope>NUCLEOTIDE SEQUENCE [LARGE SCALE GENOMIC DNA]</scope>
    <source>
        <strain evidence="1 2">MD-312</strain>
    </source>
</reference>
<accession>A0A0C9W7F4</accession>
<protein>
    <submittedName>
        <fullName evidence="1">Uncharacterized protein</fullName>
    </submittedName>
</protein>
<dbReference type="HOGENOM" id="CLU_2483627_0_0_1"/>
<evidence type="ECO:0000313" key="1">
    <source>
        <dbReference type="EMBL" id="KIJ58362.1"/>
    </source>
</evidence>
<keyword evidence="2" id="KW-1185">Reference proteome</keyword>
<dbReference type="Proteomes" id="UP000053820">
    <property type="component" value="Unassembled WGS sequence"/>
</dbReference>
<gene>
    <name evidence="1" type="ORF">HYDPIDRAFT_34261</name>
</gene>
<dbReference type="AlphaFoldDB" id="A0A0C9W7F4"/>
<evidence type="ECO:0000313" key="2">
    <source>
        <dbReference type="Proteomes" id="UP000053820"/>
    </source>
</evidence>
<organism evidence="1 2">
    <name type="scientific">Hydnomerulius pinastri MD-312</name>
    <dbReference type="NCBI Taxonomy" id="994086"/>
    <lineage>
        <taxon>Eukaryota</taxon>
        <taxon>Fungi</taxon>
        <taxon>Dikarya</taxon>
        <taxon>Basidiomycota</taxon>
        <taxon>Agaricomycotina</taxon>
        <taxon>Agaricomycetes</taxon>
        <taxon>Agaricomycetidae</taxon>
        <taxon>Boletales</taxon>
        <taxon>Boletales incertae sedis</taxon>
        <taxon>Leucogyrophana</taxon>
    </lineage>
</organism>
<dbReference type="OrthoDB" id="432970at2759"/>
<dbReference type="EMBL" id="KN839949">
    <property type="protein sequence ID" value="KIJ58362.1"/>
    <property type="molecule type" value="Genomic_DNA"/>
</dbReference>